<dbReference type="SUPFAM" id="SSF109854">
    <property type="entry name" value="DinB/YfiT-like putative metalloenzymes"/>
    <property type="match status" value="1"/>
</dbReference>
<gene>
    <name evidence="2" type="ORF">V8G58_02785</name>
</gene>
<organism evidence="2 3">
    <name type="scientific">Gaetbulibacter aestuarii</name>
    <dbReference type="NCBI Taxonomy" id="1502358"/>
    <lineage>
        <taxon>Bacteria</taxon>
        <taxon>Pseudomonadati</taxon>
        <taxon>Bacteroidota</taxon>
        <taxon>Flavobacteriia</taxon>
        <taxon>Flavobacteriales</taxon>
        <taxon>Flavobacteriaceae</taxon>
        <taxon>Gaetbulibacter</taxon>
    </lineage>
</organism>
<dbReference type="InterPro" id="IPR024775">
    <property type="entry name" value="DinB-like"/>
</dbReference>
<comment type="caution">
    <text evidence="2">The sequence shown here is derived from an EMBL/GenBank/DDBJ whole genome shotgun (WGS) entry which is preliminary data.</text>
</comment>
<dbReference type="Pfam" id="PF12867">
    <property type="entry name" value="DinB_2"/>
    <property type="match status" value="1"/>
</dbReference>
<proteinExistence type="predicted"/>
<dbReference type="EMBL" id="JBAWKB010000001">
    <property type="protein sequence ID" value="MFH6770846.1"/>
    <property type="molecule type" value="Genomic_DNA"/>
</dbReference>
<evidence type="ECO:0000259" key="1">
    <source>
        <dbReference type="Pfam" id="PF12867"/>
    </source>
</evidence>
<keyword evidence="3" id="KW-1185">Reference proteome</keyword>
<dbReference type="Gene3D" id="1.20.120.450">
    <property type="entry name" value="dinb family like domain"/>
    <property type="match status" value="1"/>
</dbReference>
<evidence type="ECO:0000313" key="3">
    <source>
        <dbReference type="Proteomes" id="UP001610100"/>
    </source>
</evidence>
<accession>A0ABW7MVJ2</accession>
<dbReference type="InterPro" id="IPR034660">
    <property type="entry name" value="DinB/YfiT-like"/>
</dbReference>
<dbReference type="RefSeq" id="WP_344739488.1">
    <property type="nucleotide sequence ID" value="NZ_BAABAY010000001.1"/>
</dbReference>
<feature type="domain" description="DinB-like" evidence="1">
    <location>
        <begin position="12"/>
        <end position="145"/>
    </location>
</feature>
<protein>
    <submittedName>
        <fullName evidence="2">DinB family protein</fullName>
    </submittedName>
</protein>
<name>A0ABW7MVJ2_9FLAO</name>
<evidence type="ECO:0000313" key="2">
    <source>
        <dbReference type="EMBL" id="MFH6770846.1"/>
    </source>
</evidence>
<sequence>MTFTFDVFTNIRPYFQQYLEKCSLETLNKIPKGYNNNIIWNIGHVLVTSQILCYKLSGLPMHVSDAMVAKYQKGSKPEGPVSQAEVDEIKELLKSTLSTLESDYQKGAFNNFQEYTVSTTGNTLKSVDDALQFALFHEGLHLGYIMALIRAVKN</sequence>
<dbReference type="Proteomes" id="UP001610100">
    <property type="component" value="Unassembled WGS sequence"/>
</dbReference>
<reference evidence="2 3" key="1">
    <citation type="submission" date="2024-02" db="EMBL/GenBank/DDBJ databases">
        <title>A Gaetbulibacter species isolated from tidal flats and genomic insights of their niches.</title>
        <authorList>
            <person name="Ye Y."/>
        </authorList>
    </citation>
    <scope>NUCLEOTIDE SEQUENCE [LARGE SCALE GENOMIC DNA]</scope>
    <source>
        <strain evidence="2 3">KYW382</strain>
    </source>
</reference>